<reference evidence="1 2" key="1">
    <citation type="submission" date="2019-04" db="EMBL/GenBank/DDBJ databases">
        <authorList>
            <consortium name="DOE Joint Genome Institute"/>
            <person name="Mondo S."/>
            <person name="Kjaerbolling I."/>
            <person name="Vesth T."/>
            <person name="Frisvad J.C."/>
            <person name="Nybo J.L."/>
            <person name="Theobald S."/>
            <person name="Kildgaard S."/>
            <person name="Isbrandt T."/>
            <person name="Kuo A."/>
            <person name="Sato A."/>
            <person name="Lyhne E.K."/>
            <person name="Kogle M.E."/>
            <person name="Wiebenga A."/>
            <person name="Kun R.S."/>
            <person name="Lubbers R.J."/>
            <person name="Makela M.R."/>
            <person name="Barry K."/>
            <person name="Chovatia M."/>
            <person name="Clum A."/>
            <person name="Daum C."/>
            <person name="Haridas S."/>
            <person name="He G."/>
            <person name="LaButti K."/>
            <person name="Lipzen A."/>
            <person name="Riley R."/>
            <person name="Salamov A."/>
            <person name="Simmons B.A."/>
            <person name="Magnuson J.K."/>
            <person name="Henrissat B."/>
            <person name="Mortensen U.H."/>
            <person name="Larsen T.O."/>
            <person name="Devries R.P."/>
            <person name="Grigoriev I.V."/>
            <person name="Machida M."/>
            <person name="Baker S.E."/>
            <person name="Andersen M.R."/>
            <person name="Cantor M.N."/>
            <person name="Hua S.X."/>
        </authorList>
    </citation>
    <scope>NUCLEOTIDE SEQUENCE [LARGE SCALE GENOMIC DNA]</scope>
    <source>
        <strain evidence="1 2">CBS 119388</strain>
    </source>
</reference>
<accession>A0A5N7DIP9</accession>
<dbReference type="GeneID" id="43671387"/>
<accession>A0A5N6I4M3</accession>
<organism evidence="1 2">
    <name type="scientific">Aspergillus pseudonomiae</name>
    <dbReference type="NCBI Taxonomy" id="1506151"/>
    <lineage>
        <taxon>Eukaryota</taxon>
        <taxon>Fungi</taxon>
        <taxon>Dikarya</taxon>
        <taxon>Ascomycota</taxon>
        <taxon>Pezizomycotina</taxon>
        <taxon>Eurotiomycetes</taxon>
        <taxon>Eurotiomycetidae</taxon>
        <taxon>Eurotiales</taxon>
        <taxon>Aspergillaceae</taxon>
        <taxon>Aspergillus</taxon>
        <taxon>Aspergillus subgen. Circumdati</taxon>
    </lineage>
</organism>
<dbReference type="RefSeq" id="XP_031943626.1">
    <property type="nucleotide sequence ID" value="XM_032086696.1"/>
</dbReference>
<dbReference type="OrthoDB" id="10249419at2759"/>
<proteinExistence type="predicted"/>
<dbReference type="CDD" id="cd07262">
    <property type="entry name" value="VOC_like"/>
    <property type="match status" value="1"/>
</dbReference>
<dbReference type="PANTHER" id="PTHR35006">
    <property type="entry name" value="GLYOXALASE FAMILY PROTEIN (AFU_ORTHOLOGUE AFUA_5G14830)"/>
    <property type="match status" value="1"/>
</dbReference>
<dbReference type="Proteomes" id="UP000325579">
    <property type="component" value="Unassembled WGS sequence"/>
</dbReference>
<gene>
    <name evidence="1" type="ORF">BDV37DRAFT_280904</name>
</gene>
<protein>
    <submittedName>
        <fullName evidence="1">Glyoxalase family protein</fullName>
    </submittedName>
</protein>
<dbReference type="InterPro" id="IPR029068">
    <property type="entry name" value="Glyas_Bleomycin-R_OHBP_Dase"/>
</dbReference>
<dbReference type="SUPFAM" id="SSF54593">
    <property type="entry name" value="Glyoxalase/Bleomycin resistance protein/Dihydroxybiphenyl dioxygenase"/>
    <property type="match status" value="1"/>
</dbReference>
<name>A0A5N6I4M3_9EURO</name>
<sequence>MAIDHLSLHVPEAKYQEFLKLYLAALKPLGYEIRQQLDGKAVGMASNLDTGFVAPVDFWVISDKDVPAYPSHLAFRAPDRASIEAFYNAAIKAGGVDNGKPELRTMYHANYYGAFVIDAAGNNIEAVCHRP</sequence>
<dbReference type="AlphaFoldDB" id="A0A5N6I4M3"/>
<evidence type="ECO:0000313" key="2">
    <source>
        <dbReference type="Proteomes" id="UP000325579"/>
    </source>
</evidence>
<dbReference type="Gene3D" id="3.10.180.10">
    <property type="entry name" value="2,3-Dihydroxybiphenyl 1,2-Dioxygenase, domain 1"/>
    <property type="match status" value="1"/>
</dbReference>
<evidence type="ECO:0000313" key="1">
    <source>
        <dbReference type="EMBL" id="KAE8406307.1"/>
    </source>
</evidence>
<dbReference type="EMBL" id="ML736754">
    <property type="protein sequence ID" value="KAE8406307.1"/>
    <property type="molecule type" value="Genomic_DNA"/>
</dbReference>
<keyword evidence="2" id="KW-1185">Reference proteome</keyword>
<dbReference type="PANTHER" id="PTHR35006:SF2">
    <property type="entry name" value="GLYOXALASE FAMILY PROTEIN (AFU_ORTHOLOGUE AFUA_5G14830)"/>
    <property type="match status" value="1"/>
</dbReference>